<keyword evidence="6" id="KW-0413">Isomerase</keyword>
<keyword evidence="4 7" id="KW-0479">Metal-binding</keyword>
<dbReference type="SUPFAM" id="SSF53738">
    <property type="entry name" value="Phosphoglucomutase, first 3 domains"/>
    <property type="match status" value="3"/>
</dbReference>
<protein>
    <submittedName>
        <fullName evidence="11">Phosphomannomutase</fullName>
    </submittedName>
</protein>
<reference evidence="11" key="2">
    <citation type="journal article" date="2014" name="Genome Announc.">
        <title>Complete Genome Sequence of Mycoplasma californicum Strain HAZ160_1 from Bovine Mastitic Milk in Japan.</title>
        <authorList>
            <person name="Hata E."/>
            <person name="Murakami K."/>
        </authorList>
    </citation>
    <scope>NUCLEOTIDE SEQUENCE</scope>
    <source>
        <strain evidence="11">HAZ160_1</strain>
    </source>
</reference>
<dbReference type="AlphaFoldDB" id="A0AAT9F8K9"/>
<gene>
    <name evidence="11" type="primary">manB</name>
    <name evidence="11" type="ORF">MCAL160_0859</name>
</gene>
<dbReference type="GO" id="GO:0008973">
    <property type="term" value="F:phosphopentomutase activity"/>
    <property type="evidence" value="ECO:0007669"/>
    <property type="project" value="TreeGrafter"/>
</dbReference>
<keyword evidence="3" id="KW-0597">Phosphoprotein</keyword>
<evidence type="ECO:0000313" key="11">
    <source>
        <dbReference type="EMBL" id="BAP01233.1"/>
    </source>
</evidence>
<accession>A0AAT9F8K9</accession>
<feature type="domain" description="Alpha-D-phosphohexomutase alpha/beta/alpha" evidence="9">
    <location>
        <begin position="179"/>
        <end position="282"/>
    </location>
</feature>
<dbReference type="Pfam" id="PF02880">
    <property type="entry name" value="PGM_PMM_III"/>
    <property type="match status" value="1"/>
</dbReference>
<dbReference type="EMBL" id="AP013353">
    <property type="protein sequence ID" value="BAP01233.1"/>
    <property type="molecule type" value="Genomic_DNA"/>
</dbReference>
<dbReference type="KEGG" id="mcm:MCAL160_0859"/>
<dbReference type="InterPro" id="IPR016066">
    <property type="entry name" value="A-D-PHexomutase_CS"/>
</dbReference>
<reference evidence="11" key="4">
    <citation type="submission" date="2024-06" db="EMBL/GenBank/DDBJ databases">
        <authorList>
            <consortium name="Mycoplasma californicum genome sequencing consortium"/>
            <person name="Hata E."/>
            <person name="Tanaka K."/>
            <person name="Tamamura Y."/>
        </authorList>
    </citation>
    <scope>NUCLEOTIDE SEQUENCE</scope>
    <source>
        <strain evidence="11">HAZ160_1</strain>
    </source>
</reference>
<proteinExistence type="inferred from homology"/>
<feature type="domain" description="Alpha-D-phosphohexomutase alpha/beta/alpha" evidence="10">
    <location>
        <begin position="294"/>
        <end position="414"/>
    </location>
</feature>
<comment type="similarity">
    <text evidence="2 7">Belongs to the phosphohexose mutase family.</text>
</comment>
<evidence type="ECO:0000256" key="5">
    <source>
        <dbReference type="ARBA" id="ARBA00022842"/>
    </source>
</evidence>
<dbReference type="PANTHER" id="PTHR45745:SF1">
    <property type="entry name" value="PHOSPHOGLUCOMUTASE 2B-RELATED"/>
    <property type="match status" value="1"/>
</dbReference>
<dbReference type="SUPFAM" id="SSF55957">
    <property type="entry name" value="Phosphoglucomutase, C-terminal domain"/>
    <property type="match status" value="1"/>
</dbReference>
<dbReference type="GO" id="GO:0000287">
    <property type="term" value="F:magnesium ion binding"/>
    <property type="evidence" value="ECO:0007669"/>
    <property type="project" value="InterPro"/>
</dbReference>
<evidence type="ECO:0000256" key="3">
    <source>
        <dbReference type="ARBA" id="ARBA00022553"/>
    </source>
</evidence>
<evidence type="ECO:0000259" key="9">
    <source>
        <dbReference type="Pfam" id="PF02879"/>
    </source>
</evidence>
<sequence>MLTMNKNLKAIDFGTAGIRGKVGSGIDHLGHAHVQRVAHGYAKYLSDKYSNLNKITVIVGRDNRRFSCKYSRVITEILASYPRFEIILSKKITPTPFVSFLITQNNAQAGVNITASHNPKEYNGIKLYNEHGSQCLPDEIAKIQSYFEDWDKYSDKYTTQGCWPRFKNVRNTHANEWNSYIEAVSKVGGEIKVNGDKVKIAYSPLHGTGSTLAEEVFAKIGWKSNVDVFFEDAQFIQDRNFSTCSYPNPERNEVYNAVKRIAEKNNAEIVLVTDPDSDRVGLEVLHNGTWIHFNGNETATLILDYLIKTAQSKDFSGKYLVSSFVSSNLPELIAKKHGLDIKIVPTGFKWIGHCIVENKDSFFYGFEESYGSLIDPAIAKDKDAIQSIVIITKMAQHYKNKGLNLVQVLEQIYAEYGHVVSETIDINTDENTDLSVIQHKFKNLNIADKVINDYNNADGIMRTNMIKISFKDKPDWIAFRPSGTEPKIKFYIFAYGSNYSQAQKKLALYKQIITELVS</sequence>
<dbReference type="InterPro" id="IPR016055">
    <property type="entry name" value="A-D-PHexomutase_a/b/a-I/II/III"/>
</dbReference>
<dbReference type="GO" id="GO:0005975">
    <property type="term" value="P:carbohydrate metabolic process"/>
    <property type="evidence" value="ECO:0007669"/>
    <property type="project" value="InterPro"/>
</dbReference>
<dbReference type="Gene3D" id="3.30.310.50">
    <property type="entry name" value="Alpha-D-phosphohexomutase, C-terminal domain"/>
    <property type="match status" value="1"/>
</dbReference>
<comment type="cofactor">
    <cofactor evidence="1">
        <name>Mg(2+)</name>
        <dbReference type="ChEBI" id="CHEBI:18420"/>
    </cofactor>
</comment>
<organism evidence="11">
    <name type="scientific">Mycoplasmopsis californica HAZ160_1</name>
    <dbReference type="NCBI Taxonomy" id="1397850"/>
    <lineage>
        <taxon>Bacteria</taxon>
        <taxon>Bacillati</taxon>
        <taxon>Mycoplasmatota</taxon>
        <taxon>Mycoplasmoidales</taxon>
        <taxon>Metamycoplasmataceae</taxon>
        <taxon>Mycoplasmopsis</taxon>
    </lineage>
</organism>
<reference evidence="11" key="1">
    <citation type="journal article" date="2014" name="Appl. Environ. Microbiol.">
        <title>Molecular Epidemiology of Cases of Mycoplasma californicum Infection in Japan.</title>
        <authorList>
            <person name="Hata E."/>
            <person name="Suzuki K."/>
            <person name="Hanyu H."/>
            <person name="Itoh M."/>
            <person name="Higuchi H."/>
            <person name="Kobayashi H."/>
        </authorList>
    </citation>
    <scope>NUCLEOTIDE SEQUENCE</scope>
    <source>
        <strain evidence="11">HAZ160_1</strain>
    </source>
</reference>
<feature type="domain" description="Alpha-D-phosphohexomutase alpha/beta/alpha" evidence="8">
    <location>
        <begin position="12"/>
        <end position="153"/>
    </location>
</feature>
<dbReference type="PANTHER" id="PTHR45745">
    <property type="entry name" value="PHOSPHOMANNOMUTASE 45A"/>
    <property type="match status" value="1"/>
</dbReference>
<dbReference type="CDD" id="cd05799">
    <property type="entry name" value="PGM2"/>
    <property type="match status" value="1"/>
</dbReference>
<dbReference type="InterPro" id="IPR005845">
    <property type="entry name" value="A-D-PHexomutase_a/b/a-II"/>
</dbReference>
<evidence type="ECO:0000256" key="4">
    <source>
        <dbReference type="ARBA" id="ARBA00022723"/>
    </source>
</evidence>
<dbReference type="Pfam" id="PF02878">
    <property type="entry name" value="PGM_PMM_I"/>
    <property type="match status" value="1"/>
</dbReference>
<evidence type="ECO:0000259" key="10">
    <source>
        <dbReference type="Pfam" id="PF02880"/>
    </source>
</evidence>
<dbReference type="InterPro" id="IPR005844">
    <property type="entry name" value="A-D-PHexomutase_a/b/a-I"/>
</dbReference>
<name>A0AAT9F8K9_9BACT</name>
<dbReference type="PROSITE" id="PS00710">
    <property type="entry name" value="PGM_PMM"/>
    <property type="match status" value="1"/>
</dbReference>
<dbReference type="InterPro" id="IPR005846">
    <property type="entry name" value="A-D-PHexomutase_a/b/a-III"/>
</dbReference>
<dbReference type="Pfam" id="PF02879">
    <property type="entry name" value="PGM_PMM_II"/>
    <property type="match status" value="1"/>
</dbReference>
<dbReference type="InterPro" id="IPR005841">
    <property type="entry name" value="Alpha-D-phosphohexomutase_SF"/>
</dbReference>
<evidence type="ECO:0000256" key="2">
    <source>
        <dbReference type="ARBA" id="ARBA00010231"/>
    </source>
</evidence>
<keyword evidence="5 7" id="KW-0460">Magnesium</keyword>
<evidence type="ECO:0000256" key="6">
    <source>
        <dbReference type="ARBA" id="ARBA00023235"/>
    </source>
</evidence>
<reference evidence="11" key="3">
    <citation type="journal article" date="2019" name="Vet. Microbiol.">
        <title>Mutations associated with change of susceptibility to lincosamides and/or macrolides in field and laboratory-derived Mycoplasma californicum strains in Japan, and development of a rapid detection method for these mutations.</title>
        <authorList>
            <person name="Hata E."/>
            <person name="Nagai K."/>
            <person name="Murakami K."/>
        </authorList>
    </citation>
    <scope>NUCLEOTIDE SEQUENCE</scope>
    <source>
        <strain evidence="11">HAZ160_1</strain>
    </source>
</reference>
<dbReference type="Gene3D" id="3.40.120.10">
    <property type="entry name" value="Alpha-D-Glucose-1,6-Bisphosphate, subunit A, domain 3"/>
    <property type="match status" value="3"/>
</dbReference>
<evidence type="ECO:0000259" key="8">
    <source>
        <dbReference type="Pfam" id="PF02878"/>
    </source>
</evidence>
<dbReference type="PRINTS" id="PR00509">
    <property type="entry name" value="PGMPMM"/>
</dbReference>
<evidence type="ECO:0000256" key="7">
    <source>
        <dbReference type="RuleBase" id="RU004326"/>
    </source>
</evidence>
<dbReference type="GO" id="GO:0006166">
    <property type="term" value="P:purine ribonucleoside salvage"/>
    <property type="evidence" value="ECO:0007669"/>
    <property type="project" value="TreeGrafter"/>
</dbReference>
<evidence type="ECO:0000256" key="1">
    <source>
        <dbReference type="ARBA" id="ARBA00001946"/>
    </source>
</evidence>
<dbReference type="InterPro" id="IPR036900">
    <property type="entry name" value="A-D-PHexomutase_C_sf"/>
</dbReference>